<gene>
    <name evidence="1" type="ORF">BU23DRAFT_21631</name>
</gene>
<accession>A0A6A5UP59</accession>
<sequence length="225" mass="24742">MNVSAGLATFDPAIANASRTVVAPLVSRYIQVLLQDRSLSWPVDPIDSTCKASENYTSYLIAGPYNTVVPWPFPNANKGVDIDGFRIENAPYYQVDMWDASLDTLGMSQSRDCVVYGGLDATRKYATMLYIAEQEFPGVLGAGWASCQLGYSPTNGSCLYPGSRSDWTTFIRFYRRTKTLVFSRSSFAILDVADLSAPQPQNITPTALFTAVDTVLYRPDKTAPL</sequence>
<dbReference type="OrthoDB" id="5139479at2759"/>
<evidence type="ECO:0000313" key="2">
    <source>
        <dbReference type="Proteomes" id="UP000800036"/>
    </source>
</evidence>
<dbReference type="Proteomes" id="UP000800036">
    <property type="component" value="Unassembled WGS sequence"/>
</dbReference>
<dbReference type="EMBL" id="ML976759">
    <property type="protein sequence ID" value="KAF1965592.1"/>
    <property type="molecule type" value="Genomic_DNA"/>
</dbReference>
<dbReference type="AlphaFoldDB" id="A0A6A5UP59"/>
<protein>
    <submittedName>
        <fullName evidence="1">Uncharacterized protein</fullName>
    </submittedName>
</protein>
<organism evidence="1 2">
    <name type="scientific">Bimuria novae-zelandiae CBS 107.79</name>
    <dbReference type="NCBI Taxonomy" id="1447943"/>
    <lineage>
        <taxon>Eukaryota</taxon>
        <taxon>Fungi</taxon>
        <taxon>Dikarya</taxon>
        <taxon>Ascomycota</taxon>
        <taxon>Pezizomycotina</taxon>
        <taxon>Dothideomycetes</taxon>
        <taxon>Pleosporomycetidae</taxon>
        <taxon>Pleosporales</taxon>
        <taxon>Massarineae</taxon>
        <taxon>Didymosphaeriaceae</taxon>
        <taxon>Bimuria</taxon>
    </lineage>
</organism>
<proteinExistence type="predicted"/>
<keyword evidence="2" id="KW-1185">Reference proteome</keyword>
<reference evidence="1" key="1">
    <citation type="journal article" date="2020" name="Stud. Mycol.">
        <title>101 Dothideomycetes genomes: a test case for predicting lifestyles and emergence of pathogens.</title>
        <authorList>
            <person name="Haridas S."/>
            <person name="Albert R."/>
            <person name="Binder M."/>
            <person name="Bloem J."/>
            <person name="Labutti K."/>
            <person name="Salamov A."/>
            <person name="Andreopoulos B."/>
            <person name="Baker S."/>
            <person name="Barry K."/>
            <person name="Bills G."/>
            <person name="Bluhm B."/>
            <person name="Cannon C."/>
            <person name="Castanera R."/>
            <person name="Culley D."/>
            <person name="Daum C."/>
            <person name="Ezra D."/>
            <person name="Gonzalez J."/>
            <person name="Henrissat B."/>
            <person name="Kuo A."/>
            <person name="Liang C."/>
            <person name="Lipzen A."/>
            <person name="Lutzoni F."/>
            <person name="Magnuson J."/>
            <person name="Mondo S."/>
            <person name="Nolan M."/>
            <person name="Ohm R."/>
            <person name="Pangilinan J."/>
            <person name="Park H.-J."/>
            <person name="Ramirez L."/>
            <person name="Alfaro M."/>
            <person name="Sun H."/>
            <person name="Tritt A."/>
            <person name="Yoshinaga Y."/>
            <person name="Zwiers L.-H."/>
            <person name="Turgeon B."/>
            <person name="Goodwin S."/>
            <person name="Spatafora J."/>
            <person name="Crous P."/>
            <person name="Grigoriev I."/>
        </authorList>
    </citation>
    <scope>NUCLEOTIDE SEQUENCE</scope>
    <source>
        <strain evidence="1">CBS 107.79</strain>
    </source>
</reference>
<evidence type="ECO:0000313" key="1">
    <source>
        <dbReference type="EMBL" id="KAF1965592.1"/>
    </source>
</evidence>
<name>A0A6A5UP59_9PLEO</name>